<evidence type="ECO:0000313" key="1">
    <source>
        <dbReference type="EMBL" id="OBZ80190.1"/>
    </source>
</evidence>
<organism evidence="1 2">
    <name type="scientific">Choanephora cucurbitarum</name>
    <dbReference type="NCBI Taxonomy" id="101091"/>
    <lineage>
        <taxon>Eukaryota</taxon>
        <taxon>Fungi</taxon>
        <taxon>Fungi incertae sedis</taxon>
        <taxon>Mucoromycota</taxon>
        <taxon>Mucoromycotina</taxon>
        <taxon>Mucoromycetes</taxon>
        <taxon>Mucorales</taxon>
        <taxon>Mucorineae</taxon>
        <taxon>Choanephoraceae</taxon>
        <taxon>Choanephoroideae</taxon>
        <taxon>Choanephora</taxon>
    </lineage>
</organism>
<comment type="caution">
    <text evidence="1">The sequence shown here is derived from an EMBL/GenBank/DDBJ whole genome shotgun (WGS) entry which is preliminary data.</text>
</comment>
<dbReference type="EMBL" id="LUGH01002448">
    <property type="protein sequence ID" value="OBZ80190.1"/>
    <property type="molecule type" value="Genomic_DNA"/>
</dbReference>
<reference evidence="1 2" key="1">
    <citation type="submission" date="2016-03" db="EMBL/GenBank/DDBJ databases">
        <title>Choanephora cucurbitarum.</title>
        <authorList>
            <person name="Min B."/>
            <person name="Park H."/>
            <person name="Park J.-H."/>
            <person name="Shin H.-D."/>
            <person name="Choi I.-G."/>
        </authorList>
    </citation>
    <scope>NUCLEOTIDE SEQUENCE [LARGE SCALE GENOMIC DNA]</scope>
    <source>
        <strain evidence="1 2">KUS-F28377</strain>
    </source>
</reference>
<dbReference type="Proteomes" id="UP000093000">
    <property type="component" value="Unassembled WGS sequence"/>
</dbReference>
<protein>
    <submittedName>
        <fullName evidence="1">Uncharacterized protein</fullName>
    </submittedName>
</protein>
<sequence length="323" mass="36388">MTDKNAKCIESVEEVLKEIADQNSQVDWDDFVVKAKDLIIGSYTNRDLNVFRGEWKQLFLNAASSLHYAIKNDSGSRNKWRLISSALKQTRSLQNQLPVAASSSPACKPSTSTSKFATTTSKHNALVTSNEKAKLIERVSKLNDSEKWKLSSGKFVEGAVCEVISKCHYDHPALHFVVDPSDAIRKEAFTKEGLNEIRNFKAPALPALDEDIQSYLDSFDSAQLKNAKDVYDHACKSKFEFGTSTTKRWIQKSFIEAAELFEDNSKINLSDFSEGDLMSKLWQFVYRCYRSSSVDAKLGERVSIASSLARNQNRCPEGLDRRE</sequence>
<keyword evidence="2" id="KW-1185">Reference proteome</keyword>
<gene>
    <name evidence="1" type="ORF">A0J61_11761</name>
</gene>
<dbReference type="OrthoDB" id="2237563at2759"/>
<accession>A0A1C7MTL8</accession>
<evidence type="ECO:0000313" key="2">
    <source>
        <dbReference type="Proteomes" id="UP000093000"/>
    </source>
</evidence>
<feature type="non-terminal residue" evidence="1">
    <location>
        <position position="323"/>
    </location>
</feature>
<name>A0A1C7MTL8_9FUNG</name>
<proteinExistence type="predicted"/>
<dbReference type="InParanoid" id="A0A1C7MTL8"/>
<dbReference type="AlphaFoldDB" id="A0A1C7MTL8"/>